<dbReference type="STRING" id="32264.T1KRV9"/>
<evidence type="ECO:0000256" key="4">
    <source>
        <dbReference type="ARBA" id="ARBA00022803"/>
    </source>
</evidence>
<comment type="subcellular location">
    <subcellularLocation>
        <location evidence="1">Mitochondrion</location>
    </subcellularLocation>
</comment>
<dbReference type="PANTHER" id="PTHR13143:SF6">
    <property type="entry name" value="TETRATRICOPEPTIDE REPEAT PROTEIN 19, MITOCHONDRIAL"/>
    <property type="match status" value="1"/>
</dbReference>
<sequence>MSKLIYMAESLDTITYYASGWGFQPVNSDWIYSGMIYVGGSAIGLQLWATIKPETSFSTYVLASFDGYSGNENCATIIYITYALTRKIICTLGLPFLFVPLTKGKYDDKKLDANDNKETITPQVSDITYALTRKIICTLGLPFLFVPLTKGKYDDKKLDANDNSIDGPKENLRWLVKINPFPCKKLLDENYHTGVQFIKYIHICHAIPIIRKLHWIHGILKYLISDPIFFPLTCKLCHHGLRLSVPSAYLPSLVQMSTRNVDRSSNFKKLTIVSKTRQSRNSKGDRNRPLLAAGFISGLLSLLGWEDLLSKEDPFILTIKRGILCMQREEFDKAEIILHAALSNAVDMGNSKAIAYIYSLMGNVAFLKGDYEKSEKIYKDLIKRLLEFGIEEDHEAIVEISLKLATIYSKLGKFSKADVGFSHCLSIQKKRANQIENDKKTKNELSDSDINSLALYGMALDFYGKHLLRKQEYDGALKYTLDALAVCEKVNGKNAHQTMILLSDVGTLLNLTNNFDEADEYFKKAIKVGTIIESDHLKTLYYNVGMNDLMRRNWPSAQQNCDASYRFAKKDDDIYIMGMAEDCLKKIRAQVVQ</sequence>
<reference evidence="8" key="1">
    <citation type="submission" date="2011-08" db="EMBL/GenBank/DDBJ databases">
        <authorList>
            <person name="Rombauts S."/>
        </authorList>
    </citation>
    <scope>NUCLEOTIDE SEQUENCE</scope>
    <source>
        <strain evidence="8">London</strain>
    </source>
</reference>
<dbReference type="SUPFAM" id="SSF48452">
    <property type="entry name" value="TPR-like"/>
    <property type="match status" value="1"/>
</dbReference>
<dbReference type="EMBL" id="CAEY01000418">
    <property type="status" value="NOT_ANNOTATED_CDS"/>
    <property type="molecule type" value="Genomic_DNA"/>
</dbReference>
<dbReference type="HOGENOM" id="CLU_460306_0_0_1"/>
<dbReference type="InterPro" id="IPR019734">
    <property type="entry name" value="TPR_rpt"/>
</dbReference>
<dbReference type="SMART" id="SM00028">
    <property type="entry name" value="TPR"/>
    <property type="match status" value="4"/>
</dbReference>
<dbReference type="Proteomes" id="UP000015104">
    <property type="component" value="Unassembled WGS sequence"/>
</dbReference>
<keyword evidence="5" id="KW-0809">Transit peptide</keyword>
<dbReference type="Gene3D" id="1.25.40.10">
    <property type="entry name" value="Tetratricopeptide repeat domain"/>
    <property type="match status" value="2"/>
</dbReference>
<evidence type="ECO:0000313" key="8">
    <source>
        <dbReference type="Proteomes" id="UP000015104"/>
    </source>
</evidence>
<evidence type="ECO:0008006" key="9">
    <source>
        <dbReference type="Google" id="ProtNLM"/>
    </source>
</evidence>
<evidence type="ECO:0000256" key="5">
    <source>
        <dbReference type="ARBA" id="ARBA00022946"/>
    </source>
</evidence>
<dbReference type="GO" id="GO:0034551">
    <property type="term" value="P:mitochondrial respiratory chain complex III assembly"/>
    <property type="evidence" value="ECO:0007669"/>
    <property type="project" value="InterPro"/>
</dbReference>
<dbReference type="EnsemblMetazoa" id="tetur19g00890.1">
    <property type="protein sequence ID" value="tetur19g00890.1"/>
    <property type="gene ID" value="tetur19g00890"/>
</dbReference>
<reference evidence="7" key="2">
    <citation type="submission" date="2015-06" db="UniProtKB">
        <authorList>
            <consortium name="EnsemblMetazoa"/>
        </authorList>
    </citation>
    <scope>IDENTIFICATION</scope>
</reference>
<evidence type="ECO:0000256" key="3">
    <source>
        <dbReference type="ARBA" id="ARBA00022737"/>
    </source>
</evidence>
<dbReference type="GO" id="GO:0005743">
    <property type="term" value="C:mitochondrial inner membrane"/>
    <property type="evidence" value="ECO:0007669"/>
    <property type="project" value="TreeGrafter"/>
</dbReference>
<accession>T1KRV9</accession>
<dbReference type="InterPro" id="IPR040395">
    <property type="entry name" value="TTC19"/>
</dbReference>
<keyword evidence="3" id="KW-0677">Repeat</keyword>
<keyword evidence="4" id="KW-0802">TPR repeat</keyword>
<proteinExistence type="inferred from homology"/>
<dbReference type="PANTHER" id="PTHR13143">
    <property type="entry name" value="TETRATRICOPEPTIDE REPEAT PROTEIN 19"/>
    <property type="match status" value="1"/>
</dbReference>
<dbReference type="AlphaFoldDB" id="T1KRV9"/>
<keyword evidence="8" id="KW-1185">Reference proteome</keyword>
<name>T1KRV9_TETUR</name>
<dbReference type="eggNOG" id="KOG1840">
    <property type="taxonomic scope" value="Eukaryota"/>
</dbReference>
<protein>
    <recommendedName>
        <fullName evidence="9">MalT-like TPR region domain-containing protein</fullName>
    </recommendedName>
</protein>
<evidence type="ECO:0000313" key="7">
    <source>
        <dbReference type="EnsemblMetazoa" id="tetur19g00890.1"/>
    </source>
</evidence>
<dbReference type="Pfam" id="PF13424">
    <property type="entry name" value="TPR_12"/>
    <property type="match status" value="1"/>
</dbReference>
<dbReference type="InterPro" id="IPR011990">
    <property type="entry name" value="TPR-like_helical_dom_sf"/>
</dbReference>
<organism evidence="7 8">
    <name type="scientific">Tetranychus urticae</name>
    <name type="common">Two-spotted spider mite</name>
    <dbReference type="NCBI Taxonomy" id="32264"/>
    <lineage>
        <taxon>Eukaryota</taxon>
        <taxon>Metazoa</taxon>
        <taxon>Ecdysozoa</taxon>
        <taxon>Arthropoda</taxon>
        <taxon>Chelicerata</taxon>
        <taxon>Arachnida</taxon>
        <taxon>Acari</taxon>
        <taxon>Acariformes</taxon>
        <taxon>Trombidiformes</taxon>
        <taxon>Prostigmata</taxon>
        <taxon>Eleutherengona</taxon>
        <taxon>Raphignathae</taxon>
        <taxon>Tetranychoidea</taxon>
        <taxon>Tetranychidae</taxon>
        <taxon>Tetranychus</taxon>
    </lineage>
</organism>
<keyword evidence="6" id="KW-0496">Mitochondrion</keyword>
<comment type="similarity">
    <text evidence="2">Belongs to the TTC19 family.</text>
</comment>
<evidence type="ECO:0000256" key="2">
    <source>
        <dbReference type="ARBA" id="ARBA00008219"/>
    </source>
</evidence>
<evidence type="ECO:0000256" key="1">
    <source>
        <dbReference type="ARBA" id="ARBA00004173"/>
    </source>
</evidence>
<evidence type="ECO:0000256" key="6">
    <source>
        <dbReference type="ARBA" id="ARBA00023128"/>
    </source>
</evidence>